<evidence type="ECO:0000313" key="3">
    <source>
        <dbReference type="EMBL" id="MBB3936892.1"/>
    </source>
</evidence>
<sequence>MSAPSDHVPTERRPDRAAFAIGLGLGIIGLLVLLDASQIGGGAYARIGPATFPTLIGFALLGLSGWTMVEAWRGDFPERDHDEFAPIVWIVGGLAAQLLLLTTAGFSIATGLLFAATARAFGKRKLYVSIPVGILLSLAIWLMFTKVLNLALPAGPLERLFG</sequence>
<dbReference type="AlphaFoldDB" id="A0A7W6BTY9"/>
<dbReference type="EMBL" id="JACIDO010000006">
    <property type="protein sequence ID" value="MBB3936892.1"/>
    <property type="molecule type" value="Genomic_DNA"/>
</dbReference>
<evidence type="ECO:0000313" key="4">
    <source>
        <dbReference type="Proteomes" id="UP000531216"/>
    </source>
</evidence>
<feature type="transmembrane region" description="Helical" evidence="1">
    <location>
        <begin position="17"/>
        <end position="35"/>
    </location>
</feature>
<dbReference type="Proteomes" id="UP000531216">
    <property type="component" value="Unassembled WGS sequence"/>
</dbReference>
<dbReference type="OrthoDB" id="7347328at2"/>
<feature type="transmembrane region" description="Helical" evidence="1">
    <location>
        <begin position="87"/>
        <end position="114"/>
    </location>
</feature>
<name>A0A7W6BTY9_9HYPH</name>
<dbReference type="Pfam" id="PF07331">
    <property type="entry name" value="TctB"/>
    <property type="match status" value="1"/>
</dbReference>
<comment type="caution">
    <text evidence="3">The sequence shown here is derived from an EMBL/GenBank/DDBJ whole genome shotgun (WGS) entry which is preliminary data.</text>
</comment>
<gene>
    <name evidence="3" type="ORF">GGR05_003057</name>
</gene>
<protein>
    <submittedName>
        <fullName evidence="3">Putative tricarboxylic transport membrane protein</fullName>
    </submittedName>
</protein>
<accession>A0A7W6BTY9</accession>
<feature type="domain" description="DUF1468" evidence="2">
    <location>
        <begin position="21"/>
        <end position="153"/>
    </location>
</feature>
<dbReference type="InterPro" id="IPR009936">
    <property type="entry name" value="DUF1468"/>
</dbReference>
<evidence type="ECO:0000259" key="2">
    <source>
        <dbReference type="Pfam" id="PF07331"/>
    </source>
</evidence>
<dbReference type="RefSeq" id="WP_090962638.1">
    <property type="nucleotide sequence ID" value="NZ_CP181348.1"/>
</dbReference>
<keyword evidence="1" id="KW-0472">Membrane</keyword>
<feature type="transmembrane region" description="Helical" evidence="1">
    <location>
        <begin position="47"/>
        <end position="67"/>
    </location>
</feature>
<proteinExistence type="predicted"/>
<keyword evidence="4" id="KW-1185">Reference proteome</keyword>
<keyword evidence="1" id="KW-0812">Transmembrane</keyword>
<keyword evidence="1" id="KW-1133">Transmembrane helix</keyword>
<feature type="transmembrane region" description="Helical" evidence="1">
    <location>
        <begin position="126"/>
        <end position="144"/>
    </location>
</feature>
<organism evidence="3 4">
    <name type="scientific">Aureimonas phyllosphaerae</name>
    <dbReference type="NCBI Taxonomy" id="1166078"/>
    <lineage>
        <taxon>Bacteria</taxon>
        <taxon>Pseudomonadati</taxon>
        <taxon>Pseudomonadota</taxon>
        <taxon>Alphaproteobacteria</taxon>
        <taxon>Hyphomicrobiales</taxon>
        <taxon>Aurantimonadaceae</taxon>
        <taxon>Aureimonas</taxon>
    </lineage>
</organism>
<reference evidence="3 4" key="1">
    <citation type="submission" date="2020-08" db="EMBL/GenBank/DDBJ databases">
        <title>Genomic Encyclopedia of Type Strains, Phase IV (KMG-IV): sequencing the most valuable type-strain genomes for metagenomic binning, comparative biology and taxonomic classification.</title>
        <authorList>
            <person name="Goeker M."/>
        </authorList>
    </citation>
    <scope>NUCLEOTIDE SEQUENCE [LARGE SCALE GENOMIC DNA]</scope>
    <source>
        <strain evidence="3 4">DSM 25024</strain>
    </source>
</reference>
<evidence type="ECO:0000256" key="1">
    <source>
        <dbReference type="SAM" id="Phobius"/>
    </source>
</evidence>